<name>A0A9P0E8X1_NEZVI</name>
<keyword evidence="2" id="KW-1185">Reference proteome</keyword>
<dbReference type="EMBL" id="OV725078">
    <property type="protein sequence ID" value="CAH1392990.1"/>
    <property type="molecule type" value="Genomic_DNA"/>
</dbReference>
<dbReference type="Proteomes" id="UP001152798">
    <property type="component" value="Chromosome 2"/>
</dbReference>
<evidence type="ECO:0000313" key="1">
    <source>
        <dbReference type="EMBL" id="CAH1392990.1"/>
    </source>
</evidence>
<proteinExistence type="predicted"/>
<organism evidence="1 2">
    <name type="scientific">Nezara viridula</name>
    <name type="common">Southern green stink bug</name>
    <name type="synonym">Cimex viridulus</name>
    <dbReference type="NCBI Taxonomy" id="85310"/>
    <lineage>
        <taxon>Eukaryota</taxon>
        <taxon>Metazoa</taxon>
        <taxon>Ecdysozoa</taxon>
        <taxon>Arthropoda</taxon>
        <taxon>Hexapoda</taxon>
        <taxon>Insecta</taxon>
        <taxon>Pterygota</taxon>
        <taxon>Neoptera</taxon>
        <taxon>Paraneoptera</taxon>
        <taxon>Hemiptera</taxon>
        <taxon>Heteroptera</taxon>
        <taxon>Panheteroptera</taxon>
        <taxon>Pentatomomorpha</taxon>
        <taxon>Pentatomoidea</taxon>
        <taxon>Pentatomidae</taxon>
        <taxon>Pentatominae</taxon>
        <taxon>Nezara</taxon>
    </lineage>
</organism>
<sequence>MAGTMGLKLPLEVLKEAQHSVLLDTARIASQGVLNPTSIHISQKQLKVADRFYPQLIADPNCGRPQVNRALRWSSGIEGHDVFPGTNISSSATGRRLDSGTHLTPTVKRYLAYKIQHNGRYHKPPNPVPQGLTDANGNAYNPTTAQGQKSYPNTCELSDATNYSMEVTRPIGELPPGRFVNSLGEYYSKAVDAYGNIQYQQEIRLPWDLQRPRGFFRPATLDEAAGPSRIRKCVMCDYPVDKERAKTRDIRYCPDCYYYFYGWKITEEWA</sequence>
<reference evidence="1" key="1">
    <citation type="submission" date="2022-01" db="EMBL/GenBank/DDBJ databases">
        <authorList>
            <person name="King R."/>
        </authorList>
    </citation>
    <scope>NUCLEOTIDE SEQUENCE</scope>
</reference>
<gene>
    <name evidence="1" type="ORF">NEZAVI_LOCUS3726</name>
</gene>
<evidence type="ECO:0000313" key="2">
    <source>
        <dbReference type="Proteomes" id="UP001152798"/>
    </source>
</evidence>
<protein>
    <submittedName>
        <fullName evidence="1">Uncharacterized protein</fullName>
    </submittedName>
</protein>
<accession>A0A9P0E8X1</accession>
<dbReference type="AlphaFoldDB" id="A0A9P0E8X1"/>